<keyword evidence="11" id="KW-0675">Receptor</keyword>
<feature type="region of interest" description="Disordered" evidence="8">
    <location>
        <begin position="658"/>
        <end position="680"/>
    </location>
</feature>
<protein>
    <submittedName>
        <fullName evidence="11">TonB-dependent receptor</fullName>
    </submittedName>
</protein>
<evidence type="ECO:0000259" key="9">
    <source>
        <dbReference type="Pfam" id="PF07715"/>
    </source>
</evidence>
<proteinExistence type="inferred from homology"/>
<dbReference type="PANTHER" id="PTHR40980:SF4">
    <property type="entry name" value="TONB-DEPENDENT RECEPTOR-LIKE BETA-BARREL DOMAIN-CONTAINING PROTEIN"/>
    <property type="match status" value="1"/>
</dbReference>
<feature type="compositionally biased region" description="Gly residues" evidence="8">
    <location>
        <begin position="668"/>
        <end position="680"/>
    </location>
</feature>
<evidence type="ECO:0000259" key="10">
    <source>
        <dbReference type="Pfam" id="PF14905"/>
    </source>
</evidence>
<feature type="non-terminal residue" evidence="11">
    <location>
        <position position="1"/>
    </location>
</feature>
<dbReference type="SUPFAM" id="SSF56935">
    <property type="entry name" value="Porins"/>
    <property type="match status" value="1"/>
</dbReference>
<dbReference type="Pfam" id="PF14905">
    <property type="entry name" value="OMP_b-brl_3"/>
    <property type="match status" value="1"/>
</dbReference>
<comment type="caution">
    <text evidence="11">The sequence shown here is derived from an EMBL/GenBank/DDBJ whole genome shotgun (WGS) entry which is preliminary data.</text>
</comment>
<dbReference type="Gene3D" id="2.40.170.20">
    <property type="entry name" value="TonB-dependent receptor, beta-barrel domain"/>
    <property type="match status" value="1"/>
</dbReference>
<keyword evidence="2 7" id="KW-0813">Transport</keyword>
<dbReference type="GO" id="GO:0009279">
    <property type="term" value="C:cell outer membrane"/>
    <property type="evidence" value="ECO:0007669"/>
    <property type="project" value="UniProtKB-SubCell"/>
</dbReference>
<evidence type="ECO:0000256" key="2">
    <source>
        <dbReference type="ARBA" id="ARBA00022448"/>
    </source>
</evidence>
<keyword evidence="5 7" id="KW-0472">Membrane</keyword>
<reference evidence="11" key="1">
    <citation type="journal article" date="2021" name="PeerJ">
        <title>Extensive microbial diversity within the chicken gut microbiome revealed by metagenomics and culture.</title>
        <authorList>
            <person name="Gilroy R."/>
            <person name="Ravi A."/>
            <person name="Getino M."/>
            <person name="Pursley I."/>
            <person name="Horton D.L."/>
            <person name="Alikhan N.F."/>
            <person name="Baker D."/>
            <person name="Gharbi K."/>
            <person name="Hall N."/>
            <person name="Watson M."/>
            <person name="Adriaenssens E.M."/>
            <person name="Foster-Nyarko E."/>
            <person name="Jarju S."/>
            <person name="Secka A."/>
            <person name="Antonio M."/>
            <person name="Oren A."/>
            <person name="Chaudhuri R.R."/>
            <person name="La Ragione R."/>
            <person name="Hildebrand F."/>
            <person name="Pallen M.J."/>
        </authorList>
    </citation>
    <scope>NUCLEOTIDE SEQUENCE</scope>
    <source>
        <strain evidence="11">Gambia16-930</strain>
    </source>
</reference>
<dbReference type="Gene3D" id="2.170.130.10">
    <property type="entry name" value="TonB-dependent receptor, plug domain"/>
    <property type="match status" value="1"/>
</dbReference>
<feature type="domain" description="Outer membrane protein beta-barrel" evidence="10">
    <location>
        <begin position="251"/>
        <end position="642"/>
    </location>
</feature>
<evidence type="ECO:0000256" key="6">
    <source>
        <dbReference type="ARBA" id="ARBA00023237"/>
    </source>
</evidence>
<reference evidence="11" key="2">
    <citation type="submission" date="2021-04" db="EMBL/GenBank/DDBJ databases">
        <authorList>
            <person name="Gilroy R."/>
        </authorList>
    </citation>
    <scope>NUCLEOTIDE SEQUENCE</scope>
    <source>
        <strain evidence="11">Gambia16-930</strain>
    </source>
</reference>
<dbReference type="AlphaFoldDB" id="A0A9D1RK90"/>
<evidence type="ECO:0000256" key="1">
    <source>
        <dbReference type="ARBA" id="ARBA00004571"/>
    </source>
</evidence>
<sequence>LVVNVDESAKSTVVTAFDLLRKVPGVSIDKDDNLTLNGRSGVLFQFDGRDMRIGWEALKSMLKGMNPQQIERFEVITNPSAKYDAEGTAGIINIRMKKNQNYGVNGSANASAFYSNAFSANGGLNLNYVDDKWMTSLNYNYSDWGQKMSNSSIRRNYLGSDTMQFVMPETEMDFRWRGHNVSLSADYMADDNNMLGFYATYSNNMQPEQEYISEGNISMSPFLDRYTESVRYTQRQYSRSDNLLVGLNYLHKFDTLGTKLQFDVSATFNGSEQKQMQDNRYVLLANDSVYKRERIDNMVNNFYNSFAAKVDFHKPTRRLGTFETGMKLSVTNMDNEYSSHYNYLFTENILAGYFSYSKSLGKNTSLRAGLRVEYTDTKGELLKRDTIDRNDYCDIFPNVSLNHNFNPYNSLTLSYNYRISRPSYEQMNPFLLKQTDYVYTTGNPYLKPQYTHNVGLSYSLFYMAFLNVNYGYTRDFVCELLLPYGTEGVSIQQPGNVATSQNLNVGLSVVAPLAKWLDINLYGQINYSSVFSENSQADIDMDEVSYMFFANANLTLPLKLKLSLNGFYMSGGLWGVYRYDGAYSFNMGLSRAFLEDDRLNVSLNANNLFSKRVMGSEMSTDEIYQRSEAKIPGAMFSVTVRYNFGKMYQGKKLKRIESDDMDQRAKGGTSGGNNRMGGGM</sequence>
<organism evidence="11 12">
    <name type="scientific">Candidatus Onthomorpha intestinigallinarum</name>
    <dbReference type="NCBI Taxonomy" id="2840880"/>
    <lineage>
        <taxon>Bacteria</taxon>
        <taxon>Pseudomonadati</taxon>
        <taxon>Bacteroidota</taxon>
        <taxon>Bacteroidia</taxon>
        <taxon>Bacteroidales</taxon>
        <taxon>Candidatus Onthomorpha</taxon>
    </lineage>
</organism>
<dbReference type="InterPro" id="IPR041700">
    <property type="entry name" value="OMP_b-brl_3"/>
</dbReference>
<comment type="subcellular location">
    <subcellularLocation>
        <location evidence="1 7">Cell outer membrane</location>
        <topology evidence="1 7">Multi-pass membrane protein</topology>
    </subcellularLocation>
</comment>
<dbReference type="PROSITE" id="PS52016">
    <property type="entry name" value="TONB_DEPENDENT_REC_3"/>
    <property type="match status" value="1"/>
</dbReference>
<keyword evidence="6 7" id="KW-0998">Cell outer membrane</keyword>
<comment type="similarity">
    <text evidence="7">Belongs to the TonB-dependent receptor family.</text>
</comment>
<dbReference type="Proteomes" id="UP000824267">
    <property type="component" value="Unassembled WGS sequence"/>
</dbReference>
<evidence type="ECO:0000256" key="7">
    <source>
        <dbReference type="PROSITE-ProRule" id="PRU01360"/>
    </source>
</evidence>
<dbReference type="InterPro" id="IPR036942">
    <property type="entry name" value="Beta-barrel_TonB_sf"/>
</dbReference>
<dbReference type="Pfam" id="PF07715">
    <property type="entry name" value="Plug"/>
    <property type="match status" value="1"/>
</dbReference>
<name>A0A9D1RK90_9BACT</name>
<evidence type="ECO:0000313" key="12">
    <source>
        <dbReference type="Proteomes" id="UP000824267"/>
    </source>
</evidence>
<evidence type="ECO:0000256" key="3">
    <source>
        <dbReference type="ARBA" id="ARBA00022452"/>
    </source>
</evidence>
<dbReference type="EMBL" id="DXGG01000251">
    <property type="protein sequence ID" value="HIW88207.1"/>
    <property type="molecule type" value="Genomic_DNA"/>
</dbReference>
<dbReference type="InterPro" id="IPR039426">
    <property type="entry name" value="TonB-dep_rcpt-like"/>
</dbReference>
<feature type="domain" description="TonB-dependent receptor plug" evidence="9">
    <location>
        <begin position="2"/>
        <end position="91"/>
    </location>
</feature>
<keyword evidence="4 7" id="KW-0812">Transmembrane</keyword>
<gene>
    <name evidence="11" type="ORF">IAC47_08085</name>
</gene>
<evidence type="ECO:0000256" key="8">
    <source>
        <dbReference type="SAM" id="MobiDB-lite"/>
    </source>
</evidence>
<evidence type="ECO:0000256" key="5">
    <source>
        <dbReference type="ARBA" id="ARBA00023136"/>
    </source>
</evidence>
<keyword evidence="3 7" id="KW-1134">Transmembrane beta strand</keyword>
<dbReference type="InterPro" id="IPR037066">
    <property type="entry name" value="Plug_dom_sf"/>
</dbReference>
<accession>A0A9D1RK90</accession>
<dbReference type="InterPro" id="IPR012910">
    <property type="entry name" value="Plug_dom"/>
</dbReference>
<evidence type="ECO:0000313" key="11">
    <source>
        <dbReference type="EMBL" id="HIW88207.1"/>
    </source>
</evidence>
<evidence type="ECO:0000256" key="4">
    <source>
        <dbReference type="ARBA" id="ARBA00022692"/>
    </source>
</evidence>
<dbReference type="PANTHER" id="PTHR40980">
    <property type="entry name" value="PLUG DOMAIN-CONTAINING PROTEIN"/>
    <property type="match status" value="1"/>
</dbReference>